<dbReference type="SUPFAM" id="SSF53850">
    <property type="entry name" value="Periplasmic binding protein-like II"/>
    <property type="match status" value="1"/>
</dbReference>
<evidence type="ECO:0000256" key="4">
    <source>
        <dbReference type="ARBA" id="ARBA00023159"/>
    </source>
</evidence>
<gene>
    <name evidence="7" type="ORF">GCM10023147_24750</name>
</gene>
<keyword evidence="8" id="KW-1185">Reference proteome</keyword>
<evidence type="ECO:0000256" key="2">
    <source>
        <dbReference type="ARBA" id="ARBA00023015"/>
    </source>
</evidence>
<reference evidence="8" key="1">
    <citation type="journal article" date="2019" name="Int. J. Syst. Evol. Microbiol.">
        <title>The Global Catalogue of Microorganisms (GCM) 10K type strain sequencing project: providing services to taxonomists for standard genome sequencing and annotation.</title>
        <authorList>
            <consortium name="The Broad Institute Genomics Platform"/>
            <consortium name="The Broad Institute Genome Sequencing Center for Infectious Disease"/>
            <person name="Wu L."/>
            <person name="Ma J."/>
        </authorList>
    </citation>
    <scope>NUCLEOTIDE SEQUENCE [LARGE SCALE GENOMIC DNA]</scope>
    <source>
        <strain evidence="8">JCM 17688</strain>
    </source>
</reference>
<dbReference type="EMBL" id="BAABFR010000034">
    <property type="protein sequence ID" value="GAA4393744.1"/>
    <property type="molecule type" value="Genomic_DNA"/>
</dbReference>
<feature type="domain" description="HTH lysR-type" evidence="6">
    <location>
        <begin position="2"/>
        <end position="59"/>
    </location>
</feature>
<organism evidence="7 8">
    <name type="scientific">Tsukamurella soli</name>
    <dbReference type="NCBI Taxonomy" id="644556"/>
    <lineage>
        <taxon>Bacteria</taxon>
        <taxon>Bacillati</taxon>
        <taxon>Actinomycetota</taxon>
        <taxon>Actinomycetes</taxon>
        <taxon>Mycobacteriales</taxon>
        <taxon>Tsukamurellaceae</taxon>
        <taxon>Tsukamurella</taxon>
    </lineage>
</organism>
<evidence type="ECO:0000313" key="8">
    <source>
        <dbReference type="Proteomes" id="UP001500635"/>
    </source>
</evidence>
<accession>A0ABP8JPF4</accession>
<dbReference type="InterPro" id="IPR036390">
    <property type="entry name" value="WH_DNA-bd_sf"/>
</dbReference>
<evidence type="ECO:0000256" key="1">
    <source>
        <dbReference type="ARBA" id="ARBA00009437"/>
    </source>
</evidence>
<comment type="caution">
    <text evidence="7">The sequence shown here is derived from an EMBL/GenBank/DDBJ whole genome shotgun (WGS) entry which is preliminary data.</text>
</comment>
<dbReference type="InterPro" id="IPR000847">
    <property type="entry name" value="LysR_HTH_N"/>
</dbReference>
<dbReference type="Pfam" id="PF03466">
    <property type="entry name" value="LysR_substrate"/>
    <property type="match status" value="1"/>
</dbReference>
<dbReference type="Gene3D" id="3.40.190.10">
    <property type="entry name" value="Periplasmic binding protein-like II"/>
    <property type="match status" value="2"/>
</dbReference>
<dbReference type="InterPro" id="IPR036388">
    <property type="entry name" value="WH-like_DNA-bd_sf"/>
</dbReference>
<dbReference type="InterPro" id="IPR005119">
    <property type="entry name" value="LysR_subst-bd"/>
</dbReference>
<sequence>MLDVRRLMLLRELAHRGTIAAVADALSYTPSAVSQQLATLEREASVPLLERTGRSVRLTSAAHRLVEHAEAVFEQLEQAAADLRADTGAIAGQLRIGAYPTAMRALVTPALVALSREHPGLRVSVTEIDPATAPGALRAGRLDLALLHEYDGLPAGRDRSLQTEPLFDEAVLLAAPAHSDAPITTAAAADADWVSGTSGTLCHEVTIRTCETAGFAPRIRHHTDDYAAVLALVAAGQGVALVPETAAFAPPVGVRFTPITVRRRTLLAYRRGTARLPATAAGTAALHSAAAGIVRDPVTSR</sequence>
<keyword evidence="2" id="KW-0805">Transcription regulation</keyword>
<dbReference type="Proteomes" id="UP001500635">
    <property type="component" value="Unassembled WGS sequence"/>
</dbReference>
<evidence type="ECO:0000259" key="6">
    <source>
        <dbReference type="PROSITE" id="PS50931"/>
    </source>
</evidence>
<dbReference type="SUPFAM" id="SSF46785">
    <property type="entry name" value="Winged helix' DNA-binding domain"/>
    <property type="match status" value="1"/>
</dbReference>
<protein>
    <submittedName>
        <fullName evidence="7">LysR family transcriptional regulator</fullName>
    </submittedName>
</protein>
<comment type="similarity">
    <text evidence="1">Belongs to the LysR transcriptional regulatory family.</text>
</comment>
<dbReference type="PANTHER" id="PTHR30346:SF29">
    <property type="entry name" value="LYSR SUBSTRATE-BINDING"/>
    <property type="match status" value="1"/>
</dbReference>
<dbReference type="PROSITE" id="PS50931">
    <property type="entry name" value="HTH_LYSR"/>
    <property type="match status" value="1"/>
</dbReference>
<dbReference type="PANTHER" id="PTHR30346">
    <property type="entry name" value="TRANSCRIPTIONAL DUAL REGULATOR HCAR-RELATED"/>
    <property type="match status" value="1"/>
</dbReference>
<name>A0ABP8JPF4_9ACTN</name>
<keyword evidence="5" id="KW-0804">Transcription</keyword>
<dbReference type="Pfam" id="PF00126">
    <property type="entry name" value="HTH_1"/>
    <property type="match status" value="1"/>
</dbReference>
<evidence type="ECO:0000256" key="5">
    <source>
        <dbReference type="ARBA" id="ARBA00023163"/>
    </source>
</evidence>
<keyword evidence="3" id="KW-0238">DNA-binding</keyword>
<keyword evidence="4" id="KW-0010">Activator</keyword>
<evidence type="ECO:0000256" key="3">
    <source>
        <dbReference type="ARBA" id="ARBA00023125"/>
    </source>
</evidence>
<dbReference type="Gene3D" id="1.10.10.10">
    <property type="entry name" value="Winged helix-like DNA-binding domain superfamily/Winged helix DNA-binding domain"/>
    <property type="match status" value="1"/>
</dbReference>
<evidence type="ECO:0000313" key="7">
    <source>
        <dbReference type="EMBL" id="GAA4393744.1"/>
    </source>
</evidence>
<proteinExistence type="inferred from homology"/>
<dbReference type="RefSeq" id="WP_344995925.1">
    <property type="nucleotide sequence ID" value="NZ_BAABFR010000034.1"/>
</dbReference>